<dbReference type="PANTHER" id="PTHR33795:SF1">
    <property type="entry name" value="INSERTION ELEMENT IS150 PROTEIN INSJ"/>
    <property type="match status" value="1"/>
</dbReference>
<feature type="coiled-coil region" evidence="2">
    <location>
        <begin position="183"/>
        <end position="210"/>
    </location>
</feature>
<dbReference type="EMBL" id="JAARPY010000024">
    <property type="protein sequence ID" value="MBC1399960.1"/>
    <property type="molecule type" value="Genomic_DNA"/>
</dbReference>
<name>A0A841YIB3_9LIST</name>
<dbReference type="InterPro" id="IPR009057">
    <property type="entry name" value="Homeodomain-like_sf"/>
</dbReference>
<comment type="caution">
    <text evidence="4">The sequence shown here is derived from an EMBL/GenBank/DDBJ whole genome shotgun (WGS) entry which is preliminary data.</text>
</comment>
<keyword evidence="2" id="KW-0175">Coiled coil</keyword>
<accession>A0A841YIB3</accession>
<dbReference type="GO" id="GO:0043565">
    <property type="term" value="F:sequence-specific DNA binding"/>
    <property type="evidence" value="ECO:0007669"/>
    <property type="project" value="InterPro"/>
</dbReference>
<dbReference type="Gene3D" id="1.10.10.10">
    <property type="entry name" value="Winged helix-like DNA-binding domain superfamily/Winged helix DNA-binding domain"/>
    <property type="match status" value="1"/>
</dbReference>
<dbReference type="Pfam" id="PF13518">
    <property type="entry name" value="HTH_28"/>
    <property type="match status" value="1"/>
</dbReference>
<dbReference type="InterPro" id="IPR010921">
    <property type="entry name" value="Trp_repressor/repl_initiator"/>
</dbReference>
<reference evidence="4 5" key="1">
    <citation type="submission" date="2020-03" db="EMBL/GenBank/DDBJ databases">
        <title>Soil Listeria distribution.</title>
        <authorList>
            <person name="Liao J."/>
            <person name="Wiedmann M."/>
        </authorList>
    </citation>
    <scope>NUCLEOTIDE SEQUENCE [LARGE SCALE GENOMIC DNA]</scope>
    <source>
        <strain evidence="4 5">FSL L7-1645</strain>
    </source>
</reference>
<evidence type="ECO:0000313" key="4">
    <source>
        <dbReference type="EMBL" id="MBC1399960.1"/>
    </source>
</evidence>
<dbReference type="Proteomes" id="UP000571128">
    <property type="component" value="Unassembled WGS sequence"/>
</dbReference>
<comment type="similarity">
    <text evidence="1">Belongs to the IS150/IS1296 orfA family.</text>
</comment>
<dbReference type="RefSeq" id="WP_115095494.1">
    <property type="nucleotide sequence ID" value="NZ_JAARPY010000024.1"/>
</dbReference>
<dbReference type="SUPFAM" id="SSF48295">
    <property type="entry name" value="TrpR-like"/>
    <property type="match status" value="2"/>
</dbReference>
<sequence length="228" mass="26978">MAKNKKTFEERLAMIEAILTMEKSIRSVARENNIPAATLRDWFRRYKAVGPEGLIPFKIRTFYSQELKRKAVENVLLNGGSVLGTVKKFNISSGSVLRSWIKDYTGKKELKQTGRGLSTMSERKRTTFQERIEIVEFVQARDNDYQAAIQKYGISYQQIYTWVRKYNHQGLDGLQDLRGRRKEKETLTEIEQLRLENKQLKERARFLEMEQDIVKKLRELHYKNRPFH</sequence>
<evidence type="ECO:0000259" key="3">
    <source>
        <dbReference type="Pfam" id="PF13518"/>
    </source>
</evidence>
<dbReference type="InterPro" id="IPR036388">
    <property type="entry name" value="WH-like_DNA-bd_sf"/>
</dbReference>
<gene>
    <name evidence="4" type="ORF">HB844_13940</name>
</gene>
<feature type="domain" description="Insertion element IS150 protein InsJ-like helix-turn-helix" evidence="3">
    <location>
        <begin position="130"/>
        <end position="182"/>
    </location>
</feature>
<evidence type="ECO:0000256" key="1">
    <source>
        <dbReference type="ARBA" id="ARBA00038232"/>
    </source>
</evidence>
<protein>
    <submittedName>
        <fullName evidence="4">Transposase</fullName>
    </submittedName>
</protein>
<dbReference type="PANTHER" id="PTHR33795">
    <property type="entry name" value="INSERTION ELEMENT IS150 PROTEIN INSJ"/>
    <property type="match status" value="1"/>
</dbReference>
<dbReference type="InterPro" id="IPR052057">
    <property type="entry name" value="IS150/IS1296_orfA-like"/>
</dbReference>
<dbReference type="InterPro" id="IPR055247">
    <property type="entry name" value="InsJ-like_HTH"/>
</dbReference>
<evidence type="ECO:0000256" key="2">
    <source>
        <dbReference type="SAM" id="Coils"/>
    </source>
</evidence>
<evidence type="ECO:0000313" key="5">
    <source>
        <dbReference type="Proteomes" id="UP000571128"/>
    </source>
</evidence>
<dbReference type="AlphaFoldDB" id="A0A841YIB3"/>
<dbReference type="SUPFAM" id="SSF46689">
    <property type="entry name" value="Homeodomain-like"/>
    <property type="match status" value="1"/>
</dbReference>
<proteinExistence type="inferred from homology"/>
<organism evidence="4 5">
    <name type="scientific">Listeria fleischmannii</name>
    <dbReference type="NCBI Taxonomy" id="1069827"/>
    <lineage>
        <taxon>Bacteria</taxon>
        <taxon>Bacillati</taxon>
        <taxon>Bacillota</taxon>
        <taxon>Bacilli</taxon>
        <taxon>Bacillales</taxon>
        <taxon>Listeriaceae</taxon>
        <taxon>Listeria</taxon>
    </lineage>
</organism>